<organism evidence="1">
    <name type="scientific">Rhizophora mucronata</name>
    <name type="common">Asiatic mangrove</name>
    <dbReference type="NCBI Taxonomy" id="61149"/>
    <lineage>
        <taxon>Eukaryota</taxon>
        <taxon>Viridiplantae</taxon>
        <taxon>Streptophyta</taxon>
        <taxon>Embryophyta</taxon>
        <taxon>Tracheophyta</taxon>
        <taxon>Spermatophyta</taxon>
        <taxon>Magnoliopsida</taxon>
        <taxon>eudicotyledons</taxon>
        <taxon>Gunneridae</taxon>
        <taxon>Pentapetalae</taxon>
        <taxon>rosids</taxon>
        <taxon>fabids</taxon>
        <taxon>Malpighiales</taxon>
        <taxon>Rhizophoraceae</taxon>
        <taxon>Rhizophora</taxon>
    </lineage>
</organism>
<dbReference type="AlphaFoldDB" id="A0A2P2QEC4"/>
<accession>A0A2P2QEC4</accession>
<protein>
    <submittedName>
        <fullName evidence="1">Uncharacterized protein</fullName>
    </submittedName>
</protein>
<dbReference type="EMBL" id="GGEC01084801">
    <property type="protein sequence ID" value="MBX65285.1"/>
    <property type="molecule type" value="Transcribed_RNA"/>
</dbReference>
<evidence type="ECO:0000313" key="1">
    <source>
        <dbReference type="EMBL" id="MBX65285.1"/>
    </source>
</evidence>
<reference evidence="1" key="1">
    <citation type="submission" date="2018-02" db="EMBL/GenBank/DDBJ databases">
        <title>Rhizophora mucronata_Transcriptome.</title>
        <authorList>
            <person name="Meera S.P."/>
            <person name="Sreeshan A."/>
            <person name="Augustine A."/>
        </authorList>
    </citation>
    <scope>NUCLEOTIDE SEQUENCE</scope>
    <source>
        <tissue evidence="1">Leaf</tissue>
    </source>
</reference>
<sequence length="55" mass="6633">MLNLDYLHQISTSINCTWVSFQLVFSSSIMLWPHRESPIATSWAIQKRMRMYRAW</sequence>
<proteinExistence type="predicted"/>
<name>A0A2P2QEC4_RHIMU</name>